<dbReference type="PROSITE" id="PS00463">
    <property type="entry name" value="ZN2_CY6_FUNGAL_1"/>
    <property type="match status" value="1"/>
</dbReference>
<feature type="region of interest" description="Disordered" evidence="7">
    <location>
        <begin position="437"/>
        <end position="467"/>
    </location>
</feature>
<feature type="region of interest" description="Disordered" evidence="7">
    <location>
        <begin position="753"/>
        <end position="776"/>
    </location>
</feature>
<evidence type="ECO:0000256" key="1">
    <source>
        <dbReference type="ARBA" id="ARBA00022723"/>
    </source>
</evidence>
<feature type="compositionally biased region" description="Low complexity" evidence="7">
    <location>
        <begin position="713"/>
        <end position="725"/>
    </location>
</feature>
<dbReference type="CDD" id="cd00067">
    <property type="entry name" value="GAL4"/>
    <property type="match status" value="1"/>
</dbReference>
<dbReference type="PANTHER" id="PTHR36206:SF4">
    <property type="entry name" value="HYPOTHETICAL CONSERVED PROTEIN (EUROFUNG)-RELATED"/>
    <property type="match status" value="1"/>
</dbReference>
<feature type="region of interest" description="Disordered" evidence="7">
    <location>
        <begin position="1"/>
        <end position="47"/>
    </location>
</feature>
<dbReference type="InterPro" id="IPR052360">
    <property type="entry name" value="Transcr_Regulatory_Proteins"/>
</dbReference>
<dbReference type="PROSITE" id="PS50048">
    <property type="entry name" value="ZN2_CY6_FUNGAL_2"/>
    <property type="match status" value="1"/>
</dbReference>
<dbReference type="InterPro" id="IPR036864">
    <property type="entry name" value="Zn2-C6_fun-type_DNA-bd_sf"/>
</dbReference>
<protein>
    <recommendedName>
        <fullName evidence="8">Zn(2)-C6 fungal-type domain-containing protein</fullName>
    </recommendedName>
</protein>
<gene>
    <name evidence="9" type="ORF">SEUCBS140593_006711</name>
</gene>
<feature type="region of interest" description="Disordered" evidence="7">
    <location>
        <begin position="707"/>
        <end position="728"/>
    </location>
</feature>
<evidence type="ECO:0000256" key="4">
    <source>
        <dbReference type="ARBA" id="ARBA00023125"/>
    </source>
</evidence>
<dbReference type="SUPFAM" id="SSF57701">
    <property type="entry name" value="Zn2/Cys6 DNA-binding domain"/>
    <property type="match status" value="1"/>
</dbReference>
<keyword evidence="10" id="KW-1185">Reference proteome</keyword>
<proteinExistence type="predicted"/>
<feature type="compositionally biased region" description="Low complexity" evidence="7">
    <location>
        <begin position="15"/>
        <end position="30"/>
    </location>
</feature>
<feature type="compositionally biased region" description="Polar residues" evidence="7">
    <location>
        <begin position="163"/>
        <end position="177"/>
    </location>
</feature>
<evidence type="ECO:0000259" key="8">
    <source>
        <dbReference type="PROSITE" id="PS50048"/>
    </source>
</evidence>
<keyword evidence="3" id="KW-0805">Transcription regulation</keyword>
<evidence type="ECO:0000256" key="5">
    <source>
        <dbReference type="ARBA" id="ARBA00023163"/>
    </source>
</evidence>
<organism evidence="9 10">
    <name type="scientific">Sporothrix eucalyptigena</name>
    <dbReference type="NCBI Taxonomy" id="1812306"/>
    <lineage>
        <taxon>Eukaryota</taxon>
        <taxon>Fungi</taxon>
        <taxon>Dikarya</taxon>
        <taxon>Ascomycota</taxon>
        <taxon>Pezizomycotina</taxon>
        <taxon>Sordariomycetes</taxon>
        <taxon>Sordariomycetidae</taxon>
        <taxon>Ophiostomatales</taxon>
        <taxon>Ophiostomataceae</taxon>
        <taxon>Sporothrix</taxon>
    </lineage>
</organism>
<sequence>MAPPPASLSAVNGGPSTNTTPADDSPDTTAGLDATKRVRTSRPKVKTGCSNCKQRRIKCDEKRPACSQCVRSKKECTGYPPPPRGSRPFEEIRIAPKPILLAAAPALAPAPSLAPAPVSHSPPILAIGLTPSPSHASLPSEPEYQPAYRPLRKQQYDDELPPSKTQQGSARQQLTQRRAQKLQQRRNLAGQSPVAAIAAIAAINTTANGSSNGTTILYHPSINLPFTQQEGLYFQLFRMQTANELSGFFDDVFWSRIVLIECHAEAAIRHAVVALGALYKTLETTTESPPASPGDLDYNIHDTARGHWQVALKQYSDACTELAIVSSDDERTQRTRLMASVLLACFDSFIGHHKHAIRQIQTGLGLLHQLRTERRAALADPLAASEPVEDELIQMFTRLAIQAKSYDMAFHFPQPYVIHLLSSANATVAMAEDTNAKFLGSPEPSGPASPPATVPDPSPPMPTSTHQEAIPDQFLSLREARLAWDSLCEHIFRFMEFMMQYANAPPNLLPKSMQQYGMKFKFLIEAWSNAFEPLLLSRANPGVSSQEKTGIAVLKMFQIMGQILYLMTFSDTEMMFDAFQQQFRAIVDLAFEVVGDEERRAAAARCPDPTRCVHQHHQHYANYHTTARHIKASFSADLGIVPPLYVVATKSRDRVLRRQAIELLRSSARREAMWDSELVARIAMWVVEIEEEGEEAEFYEALQRDNSINNRNGSLGSSPLTPTTSMSRGSSVDFAGMTLGPGGNARWDMRRASQASVLHTTSATSPPNQAALLTSLPSPPLPPSAFSTVTAPLDPLLPYYMQTQFPIPAEKRILVKACEFDLREHTAVLKCGTRGLAAGAVDAKTRMTTIKW</sequence>
<dbReference type="SMART" id="SM00066">
    <property type="entry name" value="GAL4"/>
    <property type="match status" value="1"/>
</dbReference>
<evidence type="ECO:0000256" key="7">
    <source>
        <dbReference type="SAM" id="MobiDB-lite"/>
    </source>
</evidence>
<comment type="caution">
    <text evidence="9">The sequence shown here is derived from an EMBL/GenBank/DDBJ whole genome shotgun (WGS) entry which is preliminary data.</text>
</comment>
<dbReference type="InterPro" id="IPR001138">
    <property type="entry name" value="Zn2Cys6_DnaBD"/>
</dbReference>
<keyword evidence="2" id="KW-0862">Zinc</keyword>
<feature type="region of interest" description="Disordered" evidence="7">
    <location>
        <begin position="157"/>
        <end position="187"/>
    </location>
</feature>
<dbReference type="EMBL" id="CAWUHD010000075">
    <property type="protein sequence ID" value="CAK7227839.1"/>
    <property type="molecule type" value="Genomic_DNA"/>
</dbReference>
<feature type="domain" description="Zn(2)-C6 fungal-type" evidence="8">
    <location>
        <begin position="48"/>
        <end position="77"/>
    </location>
</feature>
<dbReference type="PANTHER" id="PTHR36206">
    <property type="entry name" value="ASPERCRYPTIN BIOSYNTHESIS CLUSTER-SPECIFIC TRANSCRIPTION REGULATOR ATNN-RELATED"/>
    <property type="match status" value="1"/>
</dbReference>
<feature type="compositionally biased region" description="Pro residues" evidence="7">
    <location>
        <begin position="444"/>
        <end position="462"/>
    </location>
</feature>
<feature type="compositionally biased region" description="Polar residues" evidence="7">
    <location>
        <begin position="753"/>
        <end position="768"/>
    </location>
</feature>
<name>A0ABP0C767_9PEZI</name>
<dbReference type="Gene3D" id="4.10.240.10">
    <property type="entry name" value="Zn(2)-C6 fungal-type DNA-binding domain"/>
    <property type="match status" value="1"/>
</dbReference>
<reference evidence="9 10" key="1">
    <citation type="submission" date="2024-01" db="EMBL/GenBank/DDBJ databases">
        <authorList>
            <person name="Allen C."/>
            <person name="Tagirdzhanova G."/>
        </authorList>
    </citation>
    <scope>NUCLEOTIDE SEQUENCE [LARGE SCALE GENOMIC DNA]</scope>
</reference>
<keyword evidence="1" id="KW-0479">Metal-binding</keyword>
<evidence type="ECO:0000313" key="10">
    <source>
        <dbReference type="Proteomes" id="UP001642482"/>
    </source>
</evidence>
<evidence type="ECO:0000256" key="3">
    <source>
        <dbReference type="ARBA" id="ARBA00023015"/>
    </source>
</evidence>
<dbReference type="Pfam" id="PF00172">
    <property type="entry name" value="Zn_clus"/>
    <property type="match status" value="1"/>
</dbReference>
<dbReference type="Proteomes" id="UP001642482">
    <property type="component" value="Unassembled WGS sequence"/>
</dbReference>
<evidence type="ECO:0000313" key="9">
    <source>
        <dbReference type="EMBL" id="CAK7227839.1"/>
    </source>
</evidence>
<keyword evidence="6" id="KW-0539">Nucleus</keyword>
<accession>A0ABP0C767</accession>
<evidence type="ECO:0000256" key="2">
    <source>
        <dbReference type="ARBA" id="ARBA00022833"/>
    </source>
</evidence>
<evidence type="ECO:0000256" key="6">
    <source>
        <dbReference type="ARBA" id="ARBA00023242"/>
    </source>
</evidence>
<keyword evidence="5" id="KW-0804">Transcription</keyword>
<keyword evidence="4" id="KW-0238">DNA-binding</keyword>